<dbReference type="Proteomes" id="UP001214576">
    <property type="component" value="Unassembled WGS sequence"/>
</dbReference>
<evidence type="ECO:0000313" key="25">
    <source>
        <dbReference type="EMBL" id="KAI4530965.1"/>
    </source>
</evidence>
<evidence type="ECO:0000256" key="4">
    <source>
        <dbReference type="ARBA" id="ARBA00004635"/>
    </source>
</evidence>
<dbReference type="GO" id="GO:0005840">
    <property type="term" value="C:ribosome"/>
    <property type="evidence" value="ECO:0007669"/>
    <property type="project" value="InterPro"/>
</dbReference>
<dbReference type="GO" id="GO:0006412">
    <property type="term" value="P:translation"/>
    <property type="evidence" value="ECO:0007669"/>
    <property type="project" value="InterPro"/>
</dbReference>
<evidence type="ECO:0000256" key="12">
    <source>
        <dbReference type="ARBA" id="ARBA00022679"/>
    </source>
</evidence>
<dbReference type="InterPro" id="IPR009828">
    <property type="entry name" value="CYRIA/CYRIB_Rac1-bd"/>
</dbReference>
<comment type="similarity">
    <text evidence="6">Belongs to the CYRI family.</text>
</comment>
<evidence type="ECO:0000256" key="1">
    <source>
        <dbReference type="ARBA" id="ARBA00000900"/>
    </source>
</evidence>
<dbReference type="InterPro" id="IPR013320">
    <property type="entry name" value="ConA-like_dom_sf"/>
</dbReference>
<dbReference type="GO" id="GO:0008270">
    <property type="term" value="F:zinc ion binding"/>
    <property type="evidence" value="ECO:0007669"/>
    <property type="project" value="UniProtKB-KW"/>
</dbReference>
<dbReference type="InterPro" id="IPR000315">
    <property type="entry name" value="Znf_B-box"/>
</dbReference>
<dbReference type="EC" id="2.3.2.27" evidence="10"/>
<sequence>MASGSVAECLQQETTCPVCLQYFVEPMMLDCGHNICCACLARCWGAAETNVSCPQCRETFPQRHMRPNRHLANVTQLVKQLRTERPSGPGGEMGVCEKHREPLKLYCEEDQMPICVVCDRSREHRGHSVLPLEEAVEGFKEQIQNQLDHLKRVKDLKKRRRAQGEQARAELLSLTQMEREKIVWEFEQLYHSLKEHEYRLLARLEELDLAIYNSINGAITQFSCNISHLSNLIAQLEEKQQQPTRELLQDIGDTLSRAERIRIPEPWITPPDLQEKIHIFAQKCLFLTESLKQFTEKMQSDMEKIQELREAQLYSVDVTLDPDTAYPSLILSDNLRQVRYSYLQQDLPDNPERFNLFPCVLGSPCFIAGRHYWEVEVGDKAKWTIGVCEDSVCRKAAAGAAVSNLFGFSKATSNLNWDILQDNLTNNAEWEKVSKRLYTLQYPFCDMDKRALTPPWVAESAGKRRLKRLREYQAAQDCGNRKTSEPTESEKEIYNQVNVVLKDAEGILEDLQSYRGAGHEIREAIQHPADEKLQEKAWGAVVPLVGKLKKFYEFSQRLEAALRGLLGALTSTPYSPTQHLEREQALAKQFAEILHFTLRFDELKMTNPAIQNDFSYYRRTLSRMRINNVPNKNLPIENTTDCLSTMASVCRVMLETPEYRSRFTNEETVSFCLRVMVGVIILYDHVHPVGAFAKTSKIDMKGCIKLKCPSTEPQLESVSKFEAAAIWGYEQLRLSETSDTGATAPDTRNHSFILFPSKNQVTLPSPTLPLLIPLPNSPLSSMVRRKRSLPYAERSELFRGKSNCFKSDVCCGGSRLVSVEVASAGCSWLEYMRINSKLFEMIVPQAGTHLGGINLDFQMEQYIYKRKSDGIYIINLKRTWEKLLLAARAIVPIENPADVSVISSRNIDQADHQPLTEASYVNLPTIALCNTDSPLRYVDIAIPCNNKGAHSVGLMWMLAWEVLRMRGTVSREHPWEVMPDLYFYRDPEEIDKEEQAAAEKAVTKEEFQGEWTAPAPEFTAAQPEVADWSEGVQDAAMSAAGLSAATDYHRDKKTQSSPLISSTHTVKLFTGNWVPQGTYEQEVPMEEKTFLDTAKESLGTHLQSIEDRMECESPESHLLQDNVCPFPLHVITDIWKSYMLLAKKSVVKSLAVTLLINRLKSHYNASVKFCQEKKFGVRLRCLDVSYFSVRLFRWFSGAALYFDAENVDLLFGSQFKWRPLSTGKLATF</sequence>
<accession>A0AAD4XYM7</accession>
<dbReference type="GO" id="GO:0003735">
    <property type="term" value="F:structural constituent of ribosome"/>
    <property type="evidence" value="ECO:0007669"/>
    <property type="project" value="InterPro"/>
</dbReference>
<feature type="domain" description="B box-type" evidence="23">
    <location>
        <begin position="91"/>
        <end position="132"/>
    </location>
</feature>
<evidence type="ECO:0000256" key="13">
    <source>
        <dbReference type="ARBA" id="ARBA00022723"/>
    </source>
</evidence>
<keyword evidence="17" id="KW-0175">Coiled coil</keyword>
<evidence type="ECO:0000256" key="7">
    <source>
        <dbReference type="ARBA" id="ARBA00006242"/>
    </source>
</evidence>
<evidence type="ECO:0000256" key="19">
    <source>
        <dbReference type="ARBA" id="ARBA00023242"/>
    </source>
</evidence>
<dbReference type="GO" id="GO:0031267">
    <property type="term" value="F:small GTPase binding"/>
    <property type="evidence" value="ECO:0007669"/>
    <property type="project" value="InterPro"/>
</dbReference>
<dbReference type="GO" id="GO:0016020">
    <property type="term" value="C:membrane"/>
    <property type="evidence" value="ECO:0007669"/>
    <property type="project" value="UniProtKB-SubCell"/>
</dbReference>
<dbReference type="Pfam" id="PF07159">
    <property type="entry name" value="CYRIA-B_Rac1-bd"/>
    <property type="match status" value="1"/>
</dbReference>
<dbReference type="GO" id="GO:0061630">
    <property type="term" value="F:ubiquitin protein ligase activity"/>
    <property type="evidence" value="ECO:0007669"/>
    <property type="project" value="UniProtKB-EC"/>
</dbReference>
<keyword evidence="12" id="KW-0808">Transferase</keyword>
<dbReference type="InterPro" id="IPR001870">
    <property type="entry name" value="B30.2/SPRY"/>
</dbReference>
<keyword evidence="18" id="KW-0472">Membrane</keyword>
<evidence type="ECO:0000256" key="15">
    <source>
        <dbReference type="ARBA" id="ARBA00022786"/>
    </source>
</evidence>
<keyword evidence="11" id="KW-0963">Cytoplasm</keyword>
<comment type="caution">
    <text evidence="25">The sequence shown here is derived from an EMBL/GenBank/DDBJ whole genome shotgun (WGS) entry which is preliminary data.</text>
</comment>
<dbReference type="PANTHER" id="PTHR12422">
    <property type="entry name" value="GH09096P"/>
    <property type="match status" value="1"/>
</dbReference>
<dbReference type="SUPFAM" id="SSF52313">
    <property type="entry name" value="Ribosomal protein S2"/>
    <property type="match status" value="1"/>
</dbReference>
<dbReference type="Pfam" id="PF00643">
    <property type="entry name" value="zf-B_box"/>
    <property type="match status" value="1"/>
</dbReference>
<dbReference type="Gene3D" id="3.40.50.10490">
    <property type="entry name" value="Glucose-6-phosphate isomerase like protein, domain 1"/>
    <property type="match status" value="2"/>
</dbReference>
<dbReference type="AlphaFoldDB" id="A0AAD4XYM7"/>
<dbReference type="Pfam" id="PF16122">
    <property type="entry name" value="40S_SA_C"/>
    <property type="match status" value="1"/>
</dbReference>
<dbReference type="SMART" id="SM00184">
    <property type="entry name" value="RING"/>
    <property type="match status" value="1"/>
</dbReference>
<dbReference type="Gene3D" id="3.30.160.60">
    <property type="entry name" value="Classic Zinc Finger"/>
    <property type="match status" value="1"/>
</dbReference>
<dbReference type="Gene3D" id="2.60.120.920">
    <property type="match status" value="1"/>
</dbReference>
<dbReference type="PROSITE" id="PS50188">
    <property type="entry name" value="B302_SPRY"/>
    <property type="match status" value="1"/>
</dbReference>
<dbReference type="PROSITE" id="PS50089">
    <property type="entry name" value="ZF_RING_2"/>
    <property type="match status" value="1"/>
</dbReference>
<feature type="domain" description="RING-type" evidence="22">
    <location>
        <begin position="16"/>
        <end position="57"/>
    </location>
</feature>
<reference evidence="25" key="1">
    <citation type="submission" date="2022-03" db="EMBL/GenBank/DDBJ databases">
        <title>Genomic analyses of argali, domestic sheep and their hybrids provide insights into chromosomal evolution, heterosis and genetic basis of agronomic traits.</title>
        <authorList>
            <person name="Li M."/>
        </authorList>
    </citation>
    <scope>NUCLEOTIDE SEQUENCE</scope>
    <source>
        <strain evidence="25">CAU-MHL-2022a</strain>
        <tissue evidence="25">Skin</tissue>
    </source>
</reference>
<dbReference type="PROSITE" id="PS00518">
    <property type="entry name" value="ZF_RING_1"/>
    <property type="match status" value="1"/>
</dbReference>
<dbReference type="Gene3D" id="3.30.40.10">
    <property type="entry name" value="Zinc/RING finger domain, C3HC4 (zinc finger)"/>
    <property type="match status" value="1"/>
</dbReference>
<evidence type="ECO:0000313" key="26">
    <source>
        <dbReference type="Proteomes" id="UP001214576"/>
    </source>
</evidence>
<evidence type="ECO:0000256" key="11">
    <source>
        <dbReference type="ARBA" id="ARBA00022490"/>
    </source>
</evidence>
<evidence type="ECO:0000256" key="9">
    <source>
        <dbReference type="ARBA" id="ARBA00011307"/>
    </source>
</evidence>
<dbReference type="SUPFAM" id="SSF57845">
    <property type="entry name" value="B-box zinc-binding domain"/>
    <property type="match status" value="1"/>
</dbReference>
<dbReference type="InterPro" id="IPR006574">
    <property type="entry name" value="PRY"/>
</dbReference>
<dbReference type="InterPro" id="IPR001841">
    <property type="entry name" value="Znf_RING"/>
</dbReference>
<keyword evidence="16" id="KW-0862">Zinc</keyword>
<dbReference type="InterPro" id="IPR003879">
    <property type="entry name" value="Butyrophylin_SPRY"/>
</dbReference>
<dbReference type="InterPro" id="IPR013083">
    <property type="entry name" value="Znf_RING/FYVE/PHD"/>
</dbReference>
<dbReference type="InterPro" id="IPR001865">
    <property type="entry name" value="Ribosomal_uS2"/>
</dbReference>
<dbReference type="GO" id="GO:0005634">
    <property type="term" value="C:nucleus"/>
    <property type="evidence" value="ECO:0007669"/>
    <property type="project" value="UniProtKB-SubCell"/>
</dbReference>
<dbReference type="Pfam" id="PF15227">
    <property type="entry name" value="zf-C3HC4_4"/>
    <property type="match status" value="1"/>
</dbReference>
<dbReference type="InterPro" id="IPR023591">
    <property type="entry name" value="Ribosomal_uS2_flav_dom_sf"/>
</dbReference>
<dbReference type="SMART" id="SM00336">
    <property type="entry name" value="BBOX"/>
    <property type="match status" value="1"/>
</dbReference>
<dbReference type="InterPro" id="IPR039789">
    <property type="entry name" value="CYRI"/>
</dbReference>
<dbReference type="SUPFAM" id="SSF49899">
    <property type="entry name" value="Concanavalin A-like lectins/glucanases"/>
    <property type="match status" value="1"/>
</dbReference>
<comment type="similarity">
    <text evidence="7">Belongs to the universal ribosomal protein uS2 family.</text>
</comment>
<evidence type="ECO:0000256" key="8">
    <source>
        <dbReference type="ARBA" id="ARBA00008518"/>
    </source>
</evidence>
<evidence type="ECO:0000256" key="2">
    <source>
        <dbReference type="ARBA" id="ARBA00004123"/>
    </source>
</evidence>
<dbReference type="FunFam" id="3.30.160.60:FF:000858">
    <property type="entry name" value="Zinc finger protein RFP"/>
    <property type="match status" value="1"/>
</dbReference>
<dbReference type="CDD" id="cd01425">
    <property type="entry name" value="RPS2"/>
    <property type="match status" value="1"/>
</dbReference>
<keyword evidence="20" id="KW-0449">Lipoprotein</keyword>
<evidence type="ECO:0000256" key="16">
    <source>
        <dbReference type="ARBA" id="ARBA00022833"/>
    </source>
</evidence>
<evidence type="ECO:0000256" key="21">
    <source>
        <dbReference type="PROSITE-ProRule" id="PRU00024"/>
    </source>
</evidence>
<keyword evidence="14 21" id="KW-0863">Zinc-finger</keyword>
<proteinExistence type="inferred from homology"/>
<dbReference type="EMBL" id="JAKZEL010000024">
    <property type="protein sequence ID" value="KAI4530965.1"/>
    <property type="molecule type" value="Genomic_DNA"/>
</dbReference>
<comment type="pathway">
    <text evidence="5">Protein modification; protein ubiquitination.</text>
</comment>
<keyword evidence="13" id="KW-0479">Metal-binding</keyword>
<comment type="catalytic activity">
    <reaction evidence="1">
        <text>S-ubiquitinyl-[E2 ubiquitin-conjugating enzyme]-L-cysteine + [acceptor protein]-L-lysine = [E2 ubiquitin-conjugating enzyme]-L-cysteine + N(6)-ubiquitinyl-[acceptor protein]-L-lysine.</text>
        <dbReference type="EC" id="2.3.2.27"/>
    </reaction>
</comment>
<evidence type="ECO:0000256" key="14">
    <source>
        <dbReference type="ARBA" id="ARBA00022771"/>
    </source>
</evidence>
<gene>
    <name evidence="25" type="ORF">MG293_018823</name>
</gene>
<comment type="subcellular location">
    <subcellularLocation>
        <location evidence="3">Cytoplasm</location>
    </subcellularLocation>
    <subcellularLocation>
        <location evidence="4">Membrane</location>
        <topology evidence="4">Lipid-anchor</topology>
    </subcellularLocation>
    <subcellularLocation>
        <location evidence="2">Nucleus</location>
    </subcellularLocation>
</comment>
<dbReference type="PRINTS" id="PR01407">
    <property type="entry name" value="BUTYPHLNCDUF"/>
</dbReference>
<evidence type="ECO:0000256" key="5">
    <source>
        <dbReference type="ARBA" id="ARBA00004906"/>
    </source>
</evidence>
<keyword evidence="19" id="KW-0539">Nucleus</keyword>
<evidence type="ECO:0000259" key="22">
    <source>
        <dbReference type="PROSITE" id="PS50089"/>
    </source>
</evidence>
<protein>
    <recommendedName>
        <fullName evidence="10">RING-type E3 ubiquitin transferase</fullName>
        <ecNumber evidence="10">2.3.2.27</ecNumber>
    </recommendedName>
</protein>
<dbReference type="InterPro" id="IPR017907">
    <property type="entry name" value="Znf_RING_CS"/>
</dbReference>
<dbReference type="PROSITE" id="PS50119">
    <property type="entry name" value="ZF_BBOX"/>
    <property type="match status" value="1"/>
</dbReference>
<dbReference type="InterPro" id="IPR043136">
    <property type="entry name" value="B30.2/SPRY_sf"/>
</dbReference>
<evidence type="ECO:0000256" key="10">
    <source>
        <dbReference type="ARBA" id="ARBA00012483"/>
    </source>
</evidence>
<dbReference type="Pfam" id="PF13765">
    <property type="entry name" value="PRY"/>
    <property type="match status" value="1"/>
</dbReference>
<evidence type="ECO:0000256" key="18">
    <source>
        <dbReference type="ARBA" id="ARBA00023136"/>
    </source>
</evidence>
<evidence type="ECO:0000259" key="23">
    <source>
        <dbReference type="PROSITE" id="PS50119"/>
    </source>
</evidence>
<dbReference type="CDD" id="cd19762">
    <property type="entry name" value="Bbox2_TRIM7-like"/>
    <property type="match status" value="1"/>
</dbReference>
<evidence type="ECO:0000256" key="17">
    <source>
        <dbReference type="ARBA" id="ARBA00023054"/>
    </source>
</evidence>
<comment type="subunit">
    <text evidence="9">Interacts with RAC1 (GTP-bound form preferentially).</text>
</comment>
<evidence type="ECO:0000256" key="6">
    <source>
        <dbReference type="ARBA" id="ARBA00005778"/>
    </source>
</evidence>
<organism evidence="25 26">
    <name type="scientific">Ovis ammon polii</name>
    <dbReference type="NCBI Taxonomy" id="230172"/>
    <lineage>
        <taxon>Eukaryota</taxon>
        <taxon>Metazoa</taxon>
        <taxon>Chordata</taxon>
        <taxon>Craniata</taxon>
        <taxon>Vertebrata</taxon>
        <taxon>Euteleostomi</taxon>
        <taxon>Mammalia</taxon>
        <taxon>Eutheria</taxon>
        <taxon>Laurasiatheria</taxon>
        <taxon>Artiodactyla</taxon>
        <taxon>Ruminantia</taxon>
        <taxon>Pecora</taxon>
        <taxon>Bovidae</taxon>
        <taxon>Caprinae</taxon>
        <taxon>Ovis</taxon>
    </lineage>
</organism>
<dbReference type="SUPFAM" id="SSF57850">
    <property type="entry name" value="RING/U-box"/>
    <property type="match status" value="1"/>
</dbReference>
<keyword evidence="15" id="KW-0833">Ubl conjugation pathway</keyword>
<keyword evidence="26" id="KW-1185">Reference proteome</keyword>
<dbReference type="GO" id="GO:0005737">
    <property type="term" value="C:cytoplasm"/>
    <property type="evidence" value="ECO:0007669"/>
    <property type="project" value="UniProtKB-SubCell"/>
</dbReference>
<comment type="similarity">
    <text evidence="8">Belongs to the TRIM/RBCC family.</text>
</comment>
<dbReference type="SMART" id="SM00589">
    <property type="entry name" value="PRY"/>
    <property type="match status" value="1"/>
</dbReference>
<dbReference type="CDD" id="cd16594">
    <property type="entry name" value="RING-HC_TRIM7-like_C-IV"/>
    <property type="match status" value="1"/>
</dbReference>
<dbReference type="InterPro" id="IPR032281">
    <property type="entry name" value="Ribosomal_uS2_C"/>
</dbReference>
<dbReference type="GO" id="GO:0030833">
    <property type="term" value="P:regulation of actin filament polymerization"/>
    <property type="evidence" value="ECO:0007669"/>
    <property type="project" value="InterPro"/>
</dbReference>
<evidence type="ECO:0000259" key="24">
    <source>
        <dbReference type="PROSITE" id="PS50188"/>
    </source>
</evidence>
<dbReference type="GO" id="GO:0045087">
    <property type="term" value="P:innate immune response"/>
    <property type="evidence" value="ECO:0007669"/>
    <property type="project" value="UniProtKB-ARBA"/>
</dbReference>
<evidence type="ECO:0000256" key="20">
    <source>
        <dbReference type="ARBA" id="ARBA00023288"/>
    </source>
</evidence>
<name>A0AAD4XYM7_OVIAM</name>
<feature type="domain" description="B30.2/SPRY" evidence="24">
    <location>
        <begin position="298"/>
        <end position="506"/>
    </location>
</feature>
<evidence type="ECO:0000256" key="3">
    <source>
        <dbReference type="ARBA" id="ARBA00004496"/>
    </source>
</evidence>